<evidence type="ECO:0000256" key="11">
    <source>
        <dbReference type="ARBA" id="ARBA00023102"/>
    </source>
</evidence>
<dbReference type="Proteomes" id="UP000176501">
    <property type="component" value="Unassembled WGS sequence"/>
</dbReference>
<protein>
    <recommendedName>
        <fullName evidence="4 13">ATP phosphoribosyltransferase</fullName>
        <ecNumber evidence="4 13">2.4.2.17</ecNumber>
    </recommendedName>
</protein>
<dbReference type="GO" id="GO:0005524">
    <property type="term" value="F:ATP binding"/>
    <property type="evidence" value="ECO:0007669"/>
    <property type="project" value="UniProtKB-KW"/>
</dbReference>
<dbReference type="Pfam" id="PF01634">
    <property type="entry name" value="HisG"/>
    <property type="match status" value="1"/>
</dbReference>
<evidence type="ECO:0000256" key="1">
    <source>
        <dbReference type="ARBA" id="ARBA00000915"/>
    </source>
</evidence>
<dbReference type="GO" id="GO:0000105">
    <property type="term" value="P:L-histidine biosynthetic process"/>
    <property type="evidence" value="ECO:0007669"/>
    <property type="project" value="UniProtKB-UniRule"/>
</dbReference>
<evidence type="ECO:0000256" key="12">
    <source>
        <dbReference type="ARBA" id="ARBA00024861"/>
    </source>
</evidence>
<keyword evidence="8 15" id="KW-0808">Transferase</keyword>
<dbReference type="UniPathway" id="UPA00031">
    <property type="reaction ID" value="UER00006"/>
</dbReference>
<evidence type="ECO:0000256" key="13">
    <source>
        <dbReference type="NCBIfam" id="TIGR00070"/>
    </source>
</evidence>
<dbReference type="GO" id="GO:0003879">
    <property type="term" value="F:ATP phosphoribosyltransferase activity"/>
    <property type="evidence" value="ECO:0007669"/>
    <property type="project" value="UniProtKB-UniRule"/>
</dbReference>
<proteinExistence type="predicted"/>
<dbReference type="EMBL" id="MGFE01000021">
    <property type="protein sequence ID" value="OGL98259.1"/>
    <property type="molecule type" value="Genomic_DNA"/>
</dbReference>
<keyword evidence="10" id="KW-0067">ATP-binding</keyword>
<evidence type="ECO:0000313" key="15">
    <source>
        <dbReference type="EMBL" id="OGL98259.1"/>
    </source>
</evidence>
<sequence>MQHVIRKKNQIVIGIPSKGRLKKHVLDFLHEKGFDLPARTGRRLQSRLNNDSRYRVVFLHPKDIPIMVERGAIDAGFSGLDLIHDTRSKVRPLIRIRRGYVRMALTVPIDSAVSHPFHLMDKVVGTSFPNIAQEYFERLKVRVVIQEIRGASEGMPYLGVVDAIMDVVETGKSLTANRLKIIDDNIFFSECVLMVGKPEFQKNYLLLNQFLRKIYV</sequence>
<evidence type="ECO:0000256" key="8">
    <source>
        <dbReference type="ARBA" id="ARBA00022679"/>
    </source>
</evidence>
<dbReference type="PANTHER" id="PTHR21403:SF10">
    <property type="entry name" value="ATP PHOSPHORIBOSYLTRANSFERASE"/>
    <property type="match status" value="1"/>
</dbReference>
<comment type="function">
    <text evidence="12">Catalyzes the condensation of ATP and 5-phosphoribose 1-diphosphate to form N'-(5'-phosphoribosyl)-ATP (PR-ATP). Has a crucial role in the pathway because the rate of histidine biosynthesis seems to be controlled primarily by regulation of HisG enzymatic activity.</text>
</comment>
<comment type="subcellular location">
    <subcellularLocation>
        <location evidence="2">Cytoplasm</location>
    </subcellularLocation>
</comment>
<evidence type="ECO:0000256" key="5">
    <source>
        <dbReference type="ARBA" id="ARBA00022490"/>
    </source>
</evidence>
<accession>A0A1F7W664</accession>
<organism evidence="15 16">
    <name type="scientific">Candidatus Uhrbacteria bacterium RIFOXYB2_FULL_57_15</name>
    <dbReference type="NCBI Taxonomy" id="1802422"/>
    <lineage>
        <taxon>Bacteria</taxon>
        <taxon>Candidatus Uhriibacteriota</taxon>
    </lineage>
</organism>
<evidence type="ECO:0000256" key="6">
    <source>
        <dbReference type="ARBA" id="ARBA00022605"/>
    </source>
</evidence>
<reference evidence="15 16" key="1">
    <citation type="journal article" date="2016" name="Nat. Commun.">
        <title>Thousands of microbial genomes shed light on interconnected biogeochemical processes in an aquifer system.</title>
        <authorList>
            <person name="Anantharaman K."/>
            <person name="Brown C.T."/>
            <person name="Hug L.A."/>
            <person name="Sharon I."/>
            <person name="Castelle C.J."/>
            <person name="Probst A.J."/>
            <person name="Thomas B.C."/>
            <person name="Singh A."/>
            <person name="Wilkins M.J."/>
            <person name="Karaoz U."/>
            <person name="Brodie E.L."/>
            <person name="Williams K.H."/>
            <person name="Hubbard S.S."/>
            <person name="Banfield J.F."/>
        </authorList>
    </citation>
    <scope>NUCLEOTIDE SEQUENCE [LARGE SCALE GENOMIC DNA]</scope>
</reference>
<evidence type="ECO:0000256" key="9">
    <source>
        <dbReference type="ARBA" id="ARBA00022741"/>
    </source>
</evidence>
<evidence type="ECO:0000256" key="3">
    <source>
        <dbReference type="ARBA" id="ARBA00004667"/>
    </source>
</evidence>
<dbReference type="SUPFAM" id="SSF53850">
    <property type="entry name" value="Periplasmic binding protein-like II"/>
    <property type="match status" value="1"/>
</dbReference>
<comment type="caution">
    <text evidence="15">The sequence shown here is derived from an EMBL/GenBank/DDBJ whole genome shotgun (WGS) entry which is preliminary data.</text>
</comment>
<keyword evidence="11" id="KW-0368">Histidine biosynthesis</keyword>
<name>A0A1F7W664_9BACT</name>
<evidence type="ECO:0000256" key="2">
    <source>
        <dbReference type="ARBA" id="ARBA00004496"/>
    </source>
</evidence>
<keyword evidence="9" id="KW-0547">Nucleotide-binding</keyword>
<dbReference type="GO" id="GO:0005737">
    <property type="term" value="C:cytoplasm"/>
    <property type="evidence" value="ECO:0007669"/>
    <property type="project" value="UniProtKB-SubCell"/>
</dbReference>
<dbReference type="Gene3D" id="3.40.190.10">
    <property type="entry name" value="Periplasmic binding protein-like II"/>
    <property type="match status" value="2"/>
</dbReference>
<evidence type="ECO:0000259" key="14">
    <source>
        <dbReference type="Pfam" id="PF01634"/>
    </source>
</evidence>
<dbReference type="EC" id="2.4.2.17" evidence="4 13"/>
<evidence type="ECO:0000256" key="7">
    <source>
        <dbReference type="ARBA" id="ARBA00022676"/>
    </source>
</evidence>
<keyword evidence="5" id="KW-0963">Cytoplasm</keyword>
<dbReference type="AlphaFoldDB" id="A0A1F7W664"/>
<comment type="catalytic activity">
    <reaction evidence="1">
        <text>1-(5-phospho-beta-D-ribosyl)-ATP + diphosphate = 5-phospho-alpha-D-ribose 1-diphosphate + ATP</text>
        <dbReference type="Rhea" id="RHEA:18473"/>
        <dbReference type="ChEBI" id="CHEBI:30616"/>
        <dbReference type="ChEBI" id="CHEBI:33019"/>
        <dbReference type="ChEBI" id="CHEBI:58017"/>
        <dbReference type="ChEBI" id="CHEBI:73183"/>
        <dbReference type="EC" id="2.4.2.17"/>
    </reaction>
</comment>
<dbReference type="NCBIfam" id="TIGR00070">
    <property type="entry name" value="hisG"/>
    <property type="match status" value="1"/>
</dbReference>
<comment type="pathway">
    <text evidence="3">Amino-acid biosynthesis; L-histidine biosynthesis; L-histidine from 5-phospho-alpha-D-ribose 1-diphosphate: step 1/9.</text>
</comment>
<keyword evidence="7 15" id="KW-0328">Glycosyltransferase</keyword>
<evidence type="ECO:0000256" key="4">
    <source>
        <dbReference type="ARBA" id="ARBA00011946"/>
    </source>
</evidence>
<feature type="domain" description="ATP phosphoribosyltransferase catalytic" evidence="14">
    <location>
        <begin position="61"/>
        <end position="214"/>
    </location>
</feature>
<dbReference type="InterPro" id="IPR013820">
    <property type="entry name" value="ATP_PRibTrfase_cat"/>
</dbReference>
<evidence type="ECO:0000256" key="10">
    <source>
        <dbReference type="ARBA" id="ARBA00022840"/>
    </source>
</evidence>
<gene>
    <name evidence="15" type="ORF">A2304_00210</name>
</gene>
<evidence type="ECO:0000313" key="16">
    <source>
        <dbReference type="Proteomes" id="UP000176501"/>
    </source>
</evidence>
<dbReference type="PANTHER" id="PTHR21403">
    <property type="entry name" value="ATP PHOSPHORIBOSYLTRANSFERASE ATP-PRTASE"/>
    <property type="match status" value="1"/>
</dbReference>
<dbReference type="InterPro" id="IPR001348">
    <property type="entry name" value="ATP_PRibTrfase_HisG"/>
</dbReference>
<keyword evidence="6" id="KW-0028">Amino-acid biosynthesis</keyword>